<accession>D8SV38</accession>
<evidence type="ECO:0000313" key="6">
    <source>
        <dbReference type="EMBL" id="EFJ11804.1"/>
    </source>
</evidence>
<evidence type="ECO:0000256" key="4">
    <source>
        <dbReference type="RuleBase" id="RU361169"/>
    </source>
</evidence>
<dbReference type="HOGENOM" id="CLU_016031_8_4_1"/>
<dbReference type="PANTHER" id="PTHR31339">
    <property type="entry name" value="PECTIN LYASE-RELATED"/>
    <property type="match status" value="1"/>
</dbReference>
<dbReference type="InterPro" id="IPR051801">
    <property type="entry name" value="GH28_Enzymes"/>
</dbReference>
<keyword evidence="7" id="KW-1185">Reference proteome</keyword>
<evidence type="ECO:0000256" key="2">
    <source>
        <dbReference type="ARBA" id="ARBA00022801"/>
    </source>
</evidence>
<evidence type="ECO:0000256" key="1">
    <source>
        <dbReference type="ARBA" id="ARBA00008834"/>
    </source>
</evidence>
<dbReference type="GO" id="GO:0005975">
    <property type="term" value="P:carbohydrate metabolic process"/>
    <property type="evidence" value="ECO:0007669"/>
    <property type="project" value="InterPro"/>
</dbReference>
<keyword evidence="3 4" id="KW-0326">Glycosidase</keyword>
<keyword evidence="5" id="KW-0732">Signal</keyword>
<proteinExistence type="inferred from homology"/>
<dbReference type="Pfam" id="PF00295">
    <property type="entry name" value="Glyco_hydro_28"/>
    <property type="match status" value="1"/>
</dbReference>
<dbReference type="OMA" id="HYMNITT"/>
<dbReference type="eggNOG" id="ENOG502QTKJ">
    <property type="taxonomic scope" value="Eukaryota"/>
</dbReference>
<dbReference type="Gene3D" id="2.160.20.10">
    <property type="entry name" value="Single-stranded right-handed beta-helix, Pectin lyase-like"/>
    <property type="match status" value="1"/>
</dbReference>
<evidence type="ECO:0008006" key="8">
    <source>
        <dbReference type="Google" id="ProtNLM"/>
    </source>
</evidence>
<dbReference type="AlphaFoldDB" id="D8SV38"/>
<dbReference type="OrthoDB" id="187139at2759"/>
<dbReference type="EMBL" id="GL377644">
    <property type="protein sequence ID" value="EFJ11804.1"/>
    <property type="molecule type" value="Genomic_DNA"/>
</dbReference>
<dbReference type="SMART" id="SM00710">
    <property type="entry name" value="PbH1"/>
    <property type="match status" value="4"/>
</dbReference>
<evidence type="ECO:0000256" key="5">
    <source>
        <dbReference type="SAM" id="SignalP"/>
    </source>
</evidence>
<dbReference type="Proteomes" id="UP000001514">
    <property type="component" value="Unassembled WGS sequence"/>
</dbReference>
<dbReference type="InterPro" id="IPR012334">
    <property type="entry name" value="Pectin_lyas_fold"/>
</dbReference>
<evidence type="ECO:0000313" key="7">
    <source>
        <dbReference type="Proteomes" id="UP000001514"/>
    </source>
</evidence>
<dbReference type="GO" id="GO:0004650">
    <property type="term" value="F:polygalacturonase activity"/>
    <property type="evidence" value="ECO:0007669"/>
    <property type="project" value="InterPro"/>
</dbReference>
<dbReference type="KEGG" id="smo:SELMODRAFT_125526"/>
<dbReference type="InterPro" id="IPR000743">
    <property type="entry name" value="Glyco_hydro_28"/>
</dbReference>
<name>D8SV38_SELML</name>
<dbReference type="SUPFAM" id="SSF51126">
    <property type="entry name" value="Pectin lyase-like"/>
    <property type="match status" value="1"/>
</dbReference>
<feature type="chain" id="PRO_5003123058" description="Pectate lyase superfamily protein domain-containing protein" evidence="5">
    <location>
        <begin position="20"/>
        <end position="469"/>
    </location>
</feature>
<feature type="signal peptide" evidence="5">
    <location>
        <begin position="1"/>
        <end position="19"/>
    </location>
</feature>
<dbReference type="InterPro" id="IPR006626">
    <property type="entry name" value="PbH1"/>
</dbReference>
<protein>
    <recommendedName>
        <fullName evidence="8">Pectate lyase superfamily protein domain-containing protein</fullName>
    </recommendedName>
</protein>
<comment type="similarity">
    <text evidence="1 4">Belongs to the glycosyl hydrolase 28 family.</text>
</comment>
<dbReference type="STRING" id="88036.D8SV38"/>
<dbReference type="InParanoid" id="D8SV38"/>
<dbReference type="Gramene" id="EFJ11804">
    <property type="protein sequence ID" value="EFJ11804"/>
    <property type="gene ID" value="SELMODRAFT_125526"/>
</dbReference>
<organism evidence="7">
    <name type="scientific">Selaginella moellendorffii</name>
    <name type="common">Spikemoss</name>
    <dbReference type="NCBI Taxonomy" id="88036"/>
    <lineage>
        <taxon>Eukaryota</taxon>
        <taxon>Viridiplantae</taxon>
        <taxon>Streptophyta</taxon>
        <taxon>Embryophyta</taxon>
        <taxon>Tracheophyta</taxon>
        <taxon>Lycopodiopsida</taxon>
        <taxon>Selaginellales</taxon>
        <taxon>Selaginellaceae</taxon>
        <taxon>Selaginella</taxon>
    </lineage>
</organism>
<sequence>MGISRIVLLFAAIFLSSQSQCAISSSSARNFPLLFDHRHRWVCNVLDFGAVADGKTIDTSAIQSAIDYCAWKARASSLHFPPGKYLTGALFLASNMAVVIDPGAIILGSSRQEDYPRERSRWYVLAAENAVNVSVTGGGIIDGRGLEFVSRFWSRKNVMVSWNTTGACIGDECRPRLLGFVNCENVRVWNIHLRQPAYWSLHVANSSGIYIHNITMYGDFNTPNNDGIDIDGSNNTYITNCRLDTADDGIVVKSIAGPVSNVSVTNSWIRSKSCAVKIGSETDHDLDGLYFDSITIVESHRGLGVQLRDKGNIFNVTFSNIVLSTRLYDPLWWGRAEPIYVTACPRNLSTSVGTIDSVRFINISSSAENGIFLAGSDGGVLNRLELSNVSVRLGRITDYPGGLHDYRPGCQGLVHHRTAGVFMKHVHEVTVKDVNLHWERSGVEDWDLPVDFEPRTIGRLWMSNFTSSA</sequence>
<reference evidence="6 7" key="1">
    <citation type="journal article" date="2011" name="Science">
        <title>The Selaginella genome identifies genetic changes associated with the evolution of vascular plants.</title>
        <authorList>
            <person name="Banks J.A."/>
            <person name="Nishiyama T."/>
            <person name="Hasebe M."/>
            <person name="Bowman J.L."/>
            <person name="Gribskov M."/>
            <person name="dePamphilis C."/>
            <person name="Albert V.A."/>
            <person name="Aono N."/>
            <person name="Aoyama T."/>
            <person name="Ambrose B.A."/>
            <person name="Ashton N.W."/>
            <person name="Axtell M.J."/>
            <person name="Barker E."/>
            <person name="Barker M.S."/>
            <person name="Bennetzen J.L."/>
            <person name="Bonawitz N.D."/>
            <person name="Chapple C."/>
            <person name="Cheng C."/>
            <person name="Correa L.G."/>
            <person name="Dacre M."/>
            <person name="DeBarry J."/>
            <person name="Dreyer I."/>
            <person name="Elias M."/>
            <person name="Engstrom E.M."/>
            <person name="Estelle M."/>
            <person name="Feng L."/>
            <person name="Finet C."/>
            <person name="Floyd S.K."/>
            <person name="Frommer W.B."/>
            <person name="Fujita T."/>
            <person name="Gramzow L."/>
            <person name="Gutensohn M."/>
            <person name="Harholt J."/>
            <person name="Hattori M."/>
            <person name="Heyl A."/>
            <person name="Hirai T."/>
            <person name="Hiwatashi Y."/>
            <person name="Ishikawa M."/>
            <person name="Iwata M."/>
            <person name="Karol K.G."/>
            <person name="Koehler B."/>
            <person name="Kolukisaoglu U."/>
            <person name="Kubo M."/>
            <person name="Kurata T."/>
            <person name="Lalonde S."/>
            <person name="Li K."/>
            <person name="Li Y."/>
            <person name="Litt A."/>
            <person name="Lyons E."/>
            <person name="Manning G."/>
            <person name="Maruyama T."/>
            <person name="Michael T.P."/>
            <person name="Mikami K."/>
            <person name="Miyazaki S."/>
            <person name="Morinaga S."/>
            <person name="Murata T."/>
            <person name="Mueller-Roeber B."/>
            <person name="Nelson D.R."/>
            <person name="Obara M."/>
            <person name="Oguri Y."/>
            <person name="Olmstead R.G."/>
            <person name="Onodera N."/>
            <person name="Petersen B.L."/>
            <person name="Pils B."/>
            <person name="Prigge M."/>
            <person name="Rensing S.A."/>
            <person name="Riano-Pachon D.M."/>
            <person name="Roberts A.W."/>
            <person name="Sato Y."/>
            <person name="Scheller H.V."/>
            <person name="Schulz B."/>
            <person name="Schulz C."/>
            <person name="Shakirov E.V."/>
            <person name="Shibagaki N."/>
            <person name="Shinohara N."/>
            <person name="Shippen D.E."/>
            <person name="Soerensen I."/>
            <person name="Sotooka R."/>
            <person name="Sugimoto N."/>
            <person name="Sugita M."/>
            <person name="Sumikawa N."/>
            <person name="Tanurdzic M."/>
            <person name="Theissen G."/>
            <person name="Ulvskov P."/>
            <person name="Wakazuki S."/>
            <person name="Weng J.K."/>
            <person name="Willats W.W."/>
            <person name="Wipf D."/>
            <person name="Wolf P.G."/>
            <person name="Yang L."/>
            <person name="Zimmer A.D."/>
            <person name="Zhu Q."/>
            <person name="Mitros T."/>
            <person name="Hellsten U."/>
            <person name="Loque D."/>
            <person name="Otillar R."/>
            <person name="Salamov A."/>
            <person name="Schmutz J."/>
            <person name="Shapiro H."/>
            <person name="Lindquist E."/>
            <person name="Lucas S."/>
            <person name="Rokhsar D."/>
            <person name="Grigoriev I.V."/>
        </authorList>
    </citation>
    <scope>NUCLEOTIDE SEQUENCE [LARGE SCALE GENOMIC DNA]</scope>
</reference>
<dbReference type="InterPro" id="IPR011050">
    <property type="entry name" value="Pectin_lyase_fold/virulence"/>
</dbReference>
<evidence type="ECO:0000256" key="3">
    <source>
        <dbReference type="ARBA" id="ARBA00023295"/>
    </source>
</evidence>
<keyword evidence="2 4" id="KW-0378">Hydrolase</keyword>
<dbReference type="PANTHER" id="PTHR31339:SF0">
    <property type="entry name" value="PECTIN LYASE-LIKE SUPERFAMILY PROTEIN"/>
    <property type="match status" value="1"/>
</dbReference>
<gene>
    <name evidence="6" type="ORF">SELMODRAFT_125526</name>
</gene>